<dbReference type="Pfam" id="PF26055">
    <property type="entry name" value="Mtase_EDM2"/>
    <property type="match status" value="1"/>
</dbReference>
<dbReference type="InterPro" id="IPR013083">
    <property type="entry name" value="Znf_RING/FYVE/PHD"/>
</dbReference>
<feature type="region of interest" description="Disordered" evidence="6">
    <location>
        <begin position="1295"/>
        <end position="1320"/>
    </location>
</feature>
<dbReference type="EMBL" id="JAINDJ010000003">
    <property type="protein sequence ID" value="KAG9453169.1"/>
    <property type="molecule type" value="Genomic_DNA"/>
</dbReference>
<evidence type="ECO:0000313" key="8">
    <source>
        <dbReference type="EMBL" id="KAG9453169.1"/>
    </source>
</evidence>
<evidence type="ECO:0000256" key="6">
    <source>
        <dbReference type="SAM" id="MobiDB-lite"/>
    </source>
</evidence>
<sequence length="1320" mass="150584">MGKRRRREDEEGKKKKRLLLSYKRRREEKIERKKSSRKLGKEEVMESSDDEEEIVPQFVNNYHFVDHEGEPICFSVLPLKLGEEETSYDSPKQIIAWKVLFEERPEISVLSKDKCWIKLQKPRKSFEDTIRGILITIRCVDFLKRNPETSANALWDNLKKGFSSYDCEPSKRDLLKLIMKAFAEKDEALGKSKLLRLLLEEAGKRNPSDQGFLAVHDAKKFTFIVDDDNDDDDYDDNDNDVYGDGSDKDKDELFDTVCAICDNGGKILCCEGKCMRSFHPILSKDCQGLGLTEAEVEDLKFKQFLCPNCLHKKHQCFACGRLGSSDKEANPEVFPCVSATCGYFYHPECVAKLLHPGNETEMEDLKNKISFGESFICPVHKCCICKHGEDKEVKELQFAVCRRCPKAYHRKCLPRKISFEDECEDDSDVRAWDDLIPYRILIYCLKHAIDPDLGTPKRNHIIFPEVLQKKETTVSVKRKILAKKKRKSPSEDHLEQKSAKRANEATEIVQFAVKSKKLVPEESFRKAQNSGSFKEIAKGGISKPNPSTASKSRSKPNKELKVEEPTVVVLKDRLKSEAMFTSPTNTTKKKPSVLSLATNEELTAKILGIMKKASFLTLTDIYNKHKKPSAQYHSSHNIDKIISVAKVECSVEALRTALKKLEEGATLEDAKAVCEARVIKQVVKWKNKLQVYLSPFLHGMCYTSYGRHFTKVDKLKEIVEKLHFYIQSGDMIVDFCCGANDFSRLMKEKLDVAGKKCFFKNYDFIQPPNDFCFEKRDWMTVKKHELPTGSQLIMGLNPPFGVRAALANKFIDKALEFKPKLLILIAPEETQRLDQKDLAYDLIWEDDCALSGKSFYLPGSIDGYDKQMEQWNDKPPLLYLWSRPDWSAKHRNIAMQWGHTSQVSEGRAFENGHCNPVTCDPGGQSDDPAEQLVVKSSVIPENKDPLSPLAMEPRKHKTASPEYSKDSTHRSCERRKEVEQREDWQRGHEFSEEKEQKDEKAKARYHESPREEQRIEKSRSEKHLKQTEKRHEKSGPENLRERKQRGGKRSNENLKQLEMREEKKLKVTPKISGSGGIIGSPYNRSDCPIFSDASVLLDVLEERAIVSEPSGGSHSISASVAGSAHPFDHDNLDEITRRYSVTDEKTYTGVSVARQSYRHPGIGGVSLDQSGVPLSNFGTRDNGNLGHMSYTEIEERQRREHDIRMQLRMYGQPSFDESSQRRRHIFGHDGGLPLSYGHASLPTGLSRLNSACPQNYVMHPAENYSAAPGSMREPMLHFRRNNIYNTHGVQVGYRTDDLGFAPGPRHPFPPPHRGPSGWID</sequence>
<dbReference type="SMART" id="SM00249">
    <property type="entry name" value="PHD"/>
    <property type="match status" value="3"/>
</dbReference>
<dbReference type="Pfam" id="PF12047">
    <property type="entry name" value="DNMT1-RFD"/>
    <property type="match status" value="1"/>
</dbReference>
<protein>
    <recommendedName>
        <fullName evidence="7">Zinc finger PHD-type domain-containing protein</fullName>
    </recommendedName>
</protein>
<dbReference type="InterPro" id="IPR055198">
    <property type="entry name" value="NSD_PHD"/>
</dbReference>
<keyword evidence="9" id="KW-1185">Reference proteome</keyword>
<evidence type="ECO:0000256" key="4">
    <source>
        <dbReference type="ARBA" id="ARBA00022833"/>
    </source>
</evidence>
<dbReference type="CDD" id="cd15565">
    <property type="entry name" value="PHD2_NSD"/>
    <property type="match status" value="1"/>
</dbReference>
<keyword evidence="5" id="KW-0539">Nucleus</keyword>
<comment type="caution">
    <text evidence="8">The sequence shown here is derived from an EMBL/GenBank/DDBJ whole genome shotgun (WGS) entry which is preliminary data.</text>
</comment>
<evidence type="ECO:0000256" key="5">
    <source>
        <dbReference type="ARBA" id="ARBA00023242"/>
    </source>
</evidence>
<dbReference type="InterPro" id="IPR001965">
    <property type="entry name" value="Znf_PHD"/>
</dbReference>
<dbReference type="SUPFAM" id="SSF57903">
    <property type="entry name" value="FYVE/PHD zinc finger"/>
    <property type="match status" value="1"/>
</dbReference>
<evidence type="ECO:0000313" key="9">
    <source>
        <dbReference type="Proteomes" id="UP000825729"/>
    </source>
</evidence>
<feature type="compositionally biased region" description="Basic and acidic residues" evidence="6">
    <location>
        <begin position="488"/>
        <end position="501"/>
    </location>
</feature>
<gene>
    <name evidence="8" type="ORF">H6P81_006073</name>
</gene>
<evidence type="ECO:0000259" key="7">
    <source>
        <dbReference type="SMART" id="SM00249"/>
    </source>
</evidence>
<feature type="region of interest" description="Disordered" evidence="6">
    <location>
        <begin position="535"/>
        <end position="562"/>
    </location>
</feature>
<feature type="domain" description="Zinc finger PHD-type" evidence="7">
    <location>
        <begin position="382"/>
        <end position="448"/>
    </location>
</feature>
<reference evidence="8 9" key="1">
    <citation type="submission" date="2021-07" db="EMBL/GenBank/DDBJ databases">
        <title>The Aristolochia fimbriata genome: insights into angiosperm evolution, floral development and chemical biosynthesis.</title>
        <authorList>
            <person name="Jiao Y."/>
        </authorList>
    </citation>
    <scope>NUCLEOTIDE SEQUENCE [LARGE SCALE GENOMIC DNA]</scope>
    <source>
        <strain evidence="8">IBCAS-2021</strain>
        <tissue evidence="8">Leaf</tissue>
    </source>
</reference>
<dbReference type="Pfam" id="PF22908">
    <property type="entry name" value="PHD_NSD"/>
    <property type="match status" value="1"/>
</dbReference>
<feature type="domain" description="Zinc finger PHD-type" evidence="7">
    <location>
        <begin position="315"/>
        <end position="381"/>
    </location>
</feature>
<dbReference type="GO" id="GO:0008270">
    <property type="term" value="F:zinc ion binding"/>
    <property type="evidence" value="ECO:0007669"/>
    <property type="project" value="UniProtKB-KW"/>
</dbReference>
<comment type="subcellular location">
    <subcellularLocation>
        <location evidence="1">Nucleus</location>
    </subcellularLocation>
</comment>
<accession>A0AAV7EXG3</accession>
<dbReference type="Gene3D" id="3.30.40.10">
    <property type="entry name" value="Zinc/RING finger domain, C3HC4 (zinc finger)"/>
    <property type="match status" value="2"/>
</dbReference>
<dbReference type="PANTHER" id="PTHR46235:SF3">
    <property type="entry name" value="PHD FINGER-CONTAINING PROTEIN DDB_G0268158"/>
    <property type="match status" value="1"/>
</dbReference>
<dbReference type="InterPro" id="IPR011011">
    <property type="entry name" value="Znf_FYVE_PHD"/>
</dbReference>
<evidence type="ECO:0000256" key="3">
    <source>
        <dbReference type="ARBA" id="ARBA00022771"/>
    </source>
</evidence>
<organism evidence="8 9">
    <name type="scientific">Aristolochia fimbriata</name>
    <name type="common">White veined hardy Dutchman's pipe vine</name>
    <dbReference type="NCBI Taxonomy" id="158543"/>
    <lineage>
        <taxon>Eukaryota</taxon>
        <taxon>Viridiplantae</taxon>
        <taxon>Streptophyta</taxon>
        <taxon>Embryophyta</taxon>
        <taxon>Tracheophyta</taxon>
        <taxon>Spermatophyta</taxon>
        <taxon>Magnoliopsida</taxon>
        <taxon>Magnoliidae</taxon>
        <taxon>Piperales</taxon>
        <taxon>Aristolochiaceae</taxon>
        <taxon>Aristolochia</taxon>
    </lineage>
</organism>
<dbReference type="InterPro" id="IPR022702">
    <property type="entry name" value="Cytosine_MeTrfase1_RFD"/>
</dbReference>
<feature type="region of interest" description="Disordered" evidence="6">
    <location>
        <begin position="480"/>
        <end position="501"/>
    </location>
</feature>
<proteinExistence type="predicted"/>
<feature type="domain" description="Zinc finger PHD-type" evidence="7">
    <location>
        <begin position="257"/>
        <end position="310"/>
    </location>
</feature>
<feature type="compositionally biased region" description="Basic and acidic residues" evidence="6">
    <location>
        <begin position="27"/>
        <end position="44"/>
    </location>
</feature>
<feature type="compositionally biased region" description="Pro residues" evidence="6">
    <location>
        <begin position="1304"/>
        <end position="1313"/>
    </location>
</feature>
<feature type="region of interest" description="Disordered" evidence="6">
    <location>
        <begin position="27"/>
        <end position="48"/>
    </location>
</feature>
<dbReference type="GO" id="GO:0005634">
    <property type="term" value="C:nucleus"/>
    <property type="evidence" value="ECO:0007669"/>
    <property type="project" value="UniProtKB-SubCell"/>
</dbReference>
<evidence type="ECO:0000256" key="2">
    <source>
        <dbReference type="ARBA" id="ARBA00022723"/>
    </source>
</evidence>
<feature type="compositionally biased region" description="Basic and acidic residues" evidence="6">
    <location>
        <begin position="963"/>
        <end position="1041"/>
    </location>
</feature>
<feature type="region of interest" description="Disordered" evidence="6">
    <location>
        <begin position="937"/>
        <end position="1055"/>
    </location>
</feature>
<keyword evidence="4" id="KW-0862">Zinc</keyword>
<dbReference type="Proteomes" id="UP000825729">
    <property type="component" value="Unassembled WGS sequence"/>
</dbReference>
<evidence type="ECO:0000256" key="1">
    <source>
        <dbReference type="ARBA" id="ARBA00004123"/>
    </source>
</evidence>
<keyword evidence="3" id="KW-0863">Zinc-finger</keyword>
<keyword evidence="2" id="KW-0479">Metal-binding</keyword>
<name>A0AAV7EXG3_ARIFI</name>
<dbReference type="PANTHER" id="PTHR46235">
    <property type="entry name" value="PHD FINGER-CONTAINING PROTEIN DDB_G0268158"/>
    <property type="match status" value="1"/>
</dbReference>
<dbReference type="InterPro" id="IPR058939">
    <property type="entry name" value="Mtase_EDM2"/>
</dbReference>